<organism evidence="2 3">
    <name type="scientific">Mytilus edulis</name>
    <name type="common">Blue mussel</name>
    <dbReference type="NCBI Taxonomy" id="6550"/>
    <lineage>
        <taxon>Eukaryota</taxon>
        <taxon>Metazoa</taxon>
        <taxon>Spiralia</taxon>
        <taxon>Lophotrochozoa</taxon>
        <taxon>Mollusca</taxon>
        <taxon>Bivalvia</taxon>
        <taxon>Autobranchia</taxon>
        <taxon>Pteriomorphia</taxon>
        <taxon>Mytilida</taxon>
        <taxon>Mytiloidea</taxon>
        <taxon>Mytilidae</taxon>
        <taxon>Mytilinae</taxon>
        <taxon>Mytilus</taxon>
    </lineage>
</organism>
<dbReference type="InterPro" id="IPR008983">
    <property type="entry name" value="Tumour_necrosis_fac-like_dom"/>
</dbReference>
<dbReference type="OrthoDB" id="8044756at2759"/>
<protein>
    <recommendedName>
        <fullName evidence="4">C1q domain-containing protein</fullName>
    </recommendedName>
</protein>
<reference evidence="2" key="1">
    <citation type="submission" date="2021-03" db="EMBL/GenBank/DDBJ databases">
        <authorList>
            <person name="Bekaert M."/>
        </authorList>
    </citation>
    <scope>NUCLEOTIDE SEQUENCE</scope>
</reference>
<dbReference type="Proteomes" id="UP000683360">
    <property type="component" value="Unassembled WGS sequence"/>
</dbReference>
<evidence type="ECO:0008006" key="4">
    <source>
        <dbReference type="Google" id="ProtNLM"/>
    </source>
</evidence>
<dbReference type="SUPFAM" id="SSF49842">
    <property type="entry name" value="TNF-like"/>
    <property type="match status" value="1"/>
</dbReference>
<dbReference type="AlphaFoldDB" id="A0A8S3SDN9"/>
<proteinExistence type="predicted"/>
<gene>
    <name evidence="2" type="ORF">MEDL_32524</name>
</gene>
<dbReference type="EMBL" id="CAJPWZ010001616">
    <property type="protein sequence ID" value="CAG2218935.1"/>
    <property type="molecule type" value="Genomic_DNA"/>
</dbReference>
<evidence type="ECO:0000256" key="1">
    <source>
        <dbReference type="SAM" id="Coils"/>
    </source>
</evidence>
<name>A0A8S3SDN9_MYTED</name>
<evidence type="ECO:0000313" key="2">
    <source>
        <dbReference type="EMBL" id="CAG2218935.1"/>
    </source>
</evidence>
<accession>A0A8S3SDN9</accession>
<keyword evidence="3" id="KW-1185">Reference proteome</keyword>
<evidence type="ECO:0000313" key="3">
    <source>
        <dbReference type="Proteomes" id="UP000683360"/>
    </source>
</evidence>
<keyword evidence="1" id="KW-0175">Coiled coil</keyword>
<comment type="caution">
    <text evidence="2">The sequence shown here is derived from an EMBL/GenBank/DDBJ whole genome shotgun (WGS) entry which is preliminary data.</text>
</comment>
<dbReference type="Gene3D" id="2.60.120.40">
    <property type="match status" value="1"/>
</dbReference>
<feature type="coiled-coil region" evidence="1">
    <location>
        <begin position="69"/>
        <end position="117"/>
    </location>
</feature>
<sequence length="349" mass="40296">MQKDDNTPHYLSTSKYLEDQTHISHELEKFRSHQELTINLLTTQLKDKIQDIEKHILEKLSKNSTCKNNDDYEQIIKDLQYNNTRLAKNFEDLEAKYENLNNQTTVLRQNLQKLLQLGIIEQLPTLSSLQNKVQHVDSFVLSMQNRDKARDQDFMALYNMTLQSQAKIYNDSTKIQKLKESLNKSVLNATDHLQHLERVTNEMHATIIHLQQNVSQNSKTVAVTACDNTKTNYTGSTFVTFTTILNSVGITNLTSLQSTGQFVCEISGIYDISVVLTVYGRNKKFVVYKNNSYIGRIWVDDYYVEHPTDIYWRSTSFLTSAELQPGDVIKIRAIQPHMILEDSIIHVSQ</sequence>